<keyword evidence="2" id="KW-1185">Reference proteome</keyword>
<accession>A0A2D3UZZ9</accession>
<dbReference type="Proteomes" id="UP000225277">
    <property type="component" value="Unassembled WGS sequence"/>
</dbReference>
<evidence type="ECO:0000313" key="1">
    <source>
        <dbReference type="EMBL" id="CZT16846.1"/>
    </source>
</evidence>
<protein>
    <submittedName>
        <fullName evidence="1">Uncharacterized protein</fullName>
    </submittedName>
</protein>
<evidence type="ECO:0000313" key="2">
    <source>
        <dbReference type="Proteomes" id="UP000225277"/>
    </source>
</evidence>
<dbReference type="RefSeq" id="XP_023623739.1">
    <property type="nucleotide sequence ID" value="XM_023767971.1"/>
</dbReference>
<organism evidence="1 2">
    <name type="scientific">Ramularia collo-cygni</name>
    <dbReference type="NCBI Taxonomy" id="112498"/>
    <lineage>
        <taxon>Eukaryota</taxon>
        <taxon>Fungi</taxon>
        <taxon>Dikarya</taxon>
        <taxon>Ascomycota</taxon>
        <taxon>Pezizomycotina</taxon>
        <taxon>Dothideomycetes</taxon>
        <taxon>Dothideomycetidae</taxon>
        <taxon>Mycosphaerellales</taxon>
        <taxon>Mycosphaerellaceae</taxon>
        <taxon>Ramularia</taxon>
    </lineage>
</organism>
<sequence>MTFNTSLWSNKVHCVDPTRSPSGAWIFDGNQDFHSLTEEVKTEDPSRTTAECFELIGAIWDETFFERFERPSDCSHAHCPDASRSEGGAWLLDARTPIEPRVQALKAEDASRTMADCFRLLGASWCATWFSDGWEINNGYPDTIHLRFDPERTKIERVIVPVPNAEGIEEMRSGAWFIGAWGMTTRQKATANKLKRDDPELVWWQCNNRAGGKWMICHMHVLDEGGKTAEDIVWERHTNVRVV</sequence>
<name>A0A2D3UZZ9_9PEZI</name>
<dbReference type="EMBL" id="FJUY01000003">
    <property type="protein sequence ID" value="CZT16846.1"/>
    <property type="molecule type" value="Genomic_DNA"/>
</dbReference>
<reference evidence="1 2" key="1">
    <citation type="submission" date="2016-03" db="EMBL/GenBank/DDBJ databases">
        <authorList>
            <person name="Ploux O."/>
        </authorList>
    </citation>
    <scope>NUCLEOTIDE SEQUENCE [LARGE SCALE GENOMIC DNA]</scope>
    <source>
        <strain evidence="1 2">URUG2</strain>
    </source>
</reference>
<dbReference type="OrthoDB" id="3783470at2759"/>
<proteinExistence type="predicted"/>
<dbReference type="GeneID" id="35597894"/>
<gene>
    <name evidence="1" type="ORF">RCC_02681</name>
</gene>
<dbReference type="AlphaFoldDB" id="A0A2D3UZZ9"/>